<dbReference type="EMBL" id="JAIKTU010000003">
    <property type="protein sequence ID" value="MBY0754533.1"/>
    <property type="molecule type" value="Genomic_DNA"/>
</dbReference>
<feature type="region of interest" description="Disordered" evidence="1">
    <location>
        <begin position="357"/>
        <end position="376"/>
    </location>
</feature>
<proteinExistence type="predicted"/>
<feature type="transmembrane region" description="Helical" evidence="2">
    <location>
        <begin position="457"/>
        <end position="477"/>
    </location>
</feature>
<gene>
    <name evidence="3" type="ORF">K5V21_03585</name>
</gene>
<keyword evidence="2" id="KW-0812">Transmembrane</keyword>
<keyword evidence="2" id="KW-0472">Membrane</keyword>
<evidence type="ECO:0000256" key="1">
    <source>
        <dbReference type="SAM" id="MobiDB-lite"/>
    </source>
</evidence>
<comment type="caution">
    <text evidence="3">The sequence shown here is derived from an EMBL/GenBank/DDBJ whole genome shotgun (WGS) entry which is preliminary data.</text>
</comment>
<feature type="transmembrane region" description="Helical" evidence="2">
    <location>
        <begin position="675"/>
        <end position="696"/>
    </location>
</feature>
<protein>
    <submittedName>
        <fullName evidence="3">Uncharacterized protein</fullName>
    </submittedName>
</protein>
<feature type="transmembrane region" description="Helical" evidence="2">
    <location>
        <begin position="702"/>
        <end position="720"/>
    </location>
</feature>
<organism evidence="3 4">
    <name type="scientific">Clostridium sardiniense</name>
    <name type="common">Clostridium absonum</name>
    <dbReference type="NCBI Taxonomy" id="29369"/>
    <lineage>
        <taxon>Bacteria</taxon>
        <taxon>Bacillati</taxon>
        <taxon>Bacillota</taxon>
        <taxon>Clostridia</taxon>
        <taxon>Eubacteriales</taxon>
        <taxon>Clostridiaceae</taxon>
        <taxon>Clostridium</taxon>
    </lineage>
</organism>
<name>A0ABS7KV95_CLOSR</name>
<evidence type="ECO:0000313" key="3">
    <source>
        <dbReference type="EMBL" id="MBY0754533.1"/>
    </source>
</evidence>
<sequence>MEGVTLENLQVIIEAQTQGLKAEMNRVKSEIKGMTDTVNRETGKVRAAFKNIFKGAIFAYGLTKMAQLAKESTKMAMQVEGAIQQIKRTMGESSQMFLKWAKDNGLAFNLAQSDVMKFGAIYSNLLSGFAGGTKQTMQYTQELLKASSIVASGTGRTMEDVMERIRSGLLGNTEAIEDLGINVNVAMLQSTEAFKRFANGQSWNDLSFQTQQQIRLFAILEQTSSKFGDEVMNNTNSSMQQLIAVLKDVWLNLGNAFLPILNVVLPILTNFAMALRTVTGYVAAFMQTLFGKSKKAVEGPKMATNTMNKAKSAALGGANAQNGYNKALKKTGETAKKTSKEVNRLLGGFDEINSISDSGAKGGGLPKSKKGDKTPMPAVPLPDLGNMAMDWGMDKEPDISGIKSAVNKLKKFLEPLMEAFERLKKAAKPVIQTVGKLLMWLFNNILKPFAKWTIGKALPAFLDVISGALTILNPLLISFKPLALFLWNNFLAPIASWTGGVIVDVLKGLANILTTIGNWMSDHISVIEKITTVVVAFFAAWKVVQLMSFIQQSGGLVGAFSKITAAIKACTIAKISDKLETIKLTFMYAKDFVTSIGSSIKALGELVKGFAKSIAAKIADKLETLQLGALYAKDFVMSIINSTIALVKQAAQFVINTGLKIADTTAQIAMTAATVAWNVVCGIATVVTTALGVAIAFLTSPIGLVILAIAAIIAIGVLLYKHWDDLKAKAIEVWNKIKEKFNQFKEWLSGIFSRDWTKSFGVFGDILNAFSRNVSNIFNGVKRIFGGIIDFVAGIFTGNWSRAWNGVKDIFSGIFETFAGIAKAPLNTVIGLINMAIDGLNSISFTAPSWVPFVGGKHFGVNIPKMPYLAKGGIIDSATLAVVGEAGKEAVMPLENNTGWITQLAEKVATRMPKGGNDNSSISGDIIFQIDSSVIGKVALKELRKMQRQGGITVLPV</sequence>
<dbReference type="RefSeq" id="WP_221859257.1">
    <property type="nucleotide sequence ID" value="NZ_JAIKTU010000003.1"/>
</dbReference>
<accession>A0ABS7KV95</accession>
<dbReference type="Proteomes" id="UP001299068">
    <property type="component" value="Unassembled WGS sequence"/>
</dbReference>
<evidence type="ECO:0000256" key="2">
    <source>
        <dbReference type="SAM" id="Phobius"/>
    </source>
</evidence>
<keyword evidence="4" id="KW-1185">Reference proteome</keyword>
<keyword evidence="2" id="KW-1133">Transmembrane helix</keyword>
<evidence type="ECO:0000313" key="4">
    <source>
        <dbReference type="Proteomes" id="UP001299068"/>
    </source>
</evidence>
<reference evidence="3 4" key="1">
    <citation type="journal article" date="2021" name="Cell Host Microbe">
        <title>in vivo commensal control of Clostridioides difficile virulence.</title>
        <authorList>
            <person name="Girinathan B.P."/>
            <person name="Dibenedetto N."/>
            <person name="Worley J.N."/>
            <person name="Peltier J."/>
            <person name="Arrieta-Ortiz M.L."/>
            <person name="Rupa Christinal Immanuel S."/>
            <person name="Lavin R."/>
            <person name="Delaney M.L."/>
            <person name="Cummins C."/>
            <person name="Hoffmann M."/>
            <person name="Luo Y."/>
            <person name="Gonzalez-Escalona N."/>
            <person name="Allard M."/>
            <person name="Onderdonk A.B."/>
            <person name="Gerber G.K."/>
            <person name="Sonenshein A.L."/>
            <person name="Baliga N."/>
            <person name="Dupuy B."/>
            <person name="Bry L."/>
        </authorList>
    </citation>
    <scope>NUCLEOTIDE SEQUENCE [LARGE SCALE GENOMIC DNA]</scope>
    <source>
        <strain evidence="3 4">DSM 599</strain>
    </source>
</reference>